<proteinExistence type="predicted"/>
<accession>A0A8J7YGD1</accession>
<dbReference type="InterPro" id="IPR036388">
    <property type="entry name" value="WH-like_DNA-bd_sf"/>
</dbReference>
<dbReference type="InterPro" id="IPR036390">
    <property type="entry name" value="WH_DNA-bd_sf"/>
</dbReference>
<evidence type="ECO:0000313" key="3">
    <source>
        <dbReference type="Proteomes" id="UP000766550"/>
    </source>
</evidence>
<protein>
    <recommendedName>
        <fullName evidence="4">MarR family transcriptional regulator</fullName>
    </recommendedName>
</protein>
<evidence type="ECO:0000313" key="2">
    <source>
        <dbReference type="EMBL" id="MBV0925988.1"/>
    </source>
</evidence>
<dbReference type="SUPFAM" id="SSF46785">
    <property type="entry name" value="Winged helix' DNA-binding domain"/>
    <property type="match status" value="1"/>
</dbReference>
<dbReference type="AlphaFoldDB" id="A0A8J7YGD1"/>
<dbReference type="Proteomes" id="UP000766550">
    <property type="component" value="Unassembled WGS sequence"/>
</dbReference>
<name>A0A8J7YGD1_9EURY</name>
<reference evidence="2 3" key="1">
    <citation type="submission" date="2021-06" db="EMBL/GenBank/DDBJ databases">
        <title>New haloarchaea isolates fom saline soil.</title>
        <authorList>
            <person name="Duran-Viseras A."/>
            <person name="Sanchez-Porro C.S."/>
            <person name="Ventosa A."/>
        </authorList>
    </citation>
    <scope>NUCLEOTIDE SEQUENCE [LARGE SCALE GENOMIC DNA]</scope>
    <source>
        <strain evidence="2 3">JCM 183640</strain>
    </source>
</reference>
<organism evidence="2 3">
    <name type="scientific">Haloarcula limicola</name>
    <dbReference type="NCBI Taxonomy" id="1429915"/>
    <lineage>
        <taxon>Archaea</taxon>
        <taxon>Methanobacteriati</taxon>
        <taxon>Methanobacteriota</taxon>
        <taxon>Stenosarchaea group</taxon>
        <taxon>Halobacteria</taxon>
        <taxon>Halobacteriales</taxon>
        <taxon>Haloarculaceae</taxon>
        <taxon>Haloarcula</taxon>
    </lineage>
</organism>
<keyword evidence="3" id="KW-1185">Reference proteome</keyword>
<gene>
    <name evidence="2" type="ORF">KTS45_17430</name>
</gene>
<dbReference type="RefSeq" id="WP_194242924.1">
    <property type="nucleotide sequence ID" value="NZ_JAHQXF010000003.1"/>
</dbReference>
<sequence>MTQKSSGSEGQRASIEDLSPSAKLVYKTLQYEGELTQKQLVEKTALVQRTVRSAVHRLEAADEITSRTKLGDARQSVYSIADTSQETTTDQPEYVRTDAHSSR</sequence>
<dbReference type="EMBL" id="JAHQXF010000003">
    <property type="protein sequence ID" value="MBV0925988.1"/>
    <property type="molecule type" value="Genomic_DNA"/>
</dbReference>
<comment type="caution">
    <text evidence="2">The sequence shown here is derived from an EMBL/GenBank/DDBJ whole genome shotgun (WGS) entry which is preliminary data.</text>
</comment>
<evidence type="ECO:0008006" key="4">
    <source>
        <dbReference type="Google" id="ProtNLM"/>
    </source>
</evidence>
<dbReference type="Gene3D" id="1.10.10.10">
    <property type="entry name" value="Winged helix-like DNA-binding domain superfamily/Winged helix DNA-binding domain"/>
    <property type="match status" value="1"/>
</dbReference>
<dbReference type="OrthoDB" id="350804at2157"/>
<evidence type="ECO:0000256" key="1">
    <source>
        <dbReference type="SAM" id="MobiDB-lite"/>
    </source>
</evidence>
<feature type="region of interest" description="Disordered" evidence="1">
    <location>
        <begin position="71"/>
        <end position="103"/>
    </location>
</feature>
<feature type="compositionally biased region" description="Basic and acidic residues" evidence="1">
    <location>
        <begin position="93"/>
        <end position="103"/>
    </location>
</feature>
<feature type="compositionally biased region" description="Polar residues" evidence="1">
    <location>
        <begin position="76"/>
        <end position="91"/>
    </location>
</feature>